<sequence>MRTGIFNQSLRSGFTLIEAMVCAALISVALLSSFSIIKILNSGRSAIVERTTYQRLSDNLFGQYRLILLSIQSSELPSVVNQSLPTLSNSSCPSAAGITIQQQTQTILCGVSYPVGMANYVITLSNTVTAVISGITYMRVTVSFYSPTDTSRTSPVYQRVSYMVK</sequence>
<protein>
    <submittedName>
        <fullName evidence="2">Prepilin-type N-terminal cleavage/methylation domain-containing protein</fullName>
    </submittedName>
</protein>
<dbReference type="EMBL" id="CP099959">
    <property type="protein sequence ID" value="XCC58390.1"/>
    <property type="molecule type" value="Genomic_DNA"/>
</dbReference>
<dbReference type="AlphaFoldDB" id="A0AAU8A4Q7"/>
<name>A0AAU8A4Q7_9BURK</name>
<reference evidence="2" key="1">
    <citation type="submission" date="2022-06" db="EMBL/GenBank/DDBJ databases">
        <title>New Polynucleobacter species.</title>
        <authorList>
            <person name="Hahn M.W."/>
        </authorList>
    </citation>
    <scope>NUCLEOTIDE SEQUENCE</scope>
    <source>
        <strain evidence="2">UK-FUSCHL-C3</strain>
    </source>
</reference>
<dbReference type="RefSeq" id="WP_353439617.1">
    <property type="nucleotide sequence ID" value="NZ_CP099959.1"/>
</dbReference>
<keyword evidence="1" id="KW-1133">Transmembrane helix</keyword>
<accession>A0AAU8A4Q7</accession>
<evidence type="ECO:0000256" key="1">
    <source>
        <dbReference type="SAM" id="Phobius"/>
    </source>
</evidence>
<dbReference type="NCBIfam" id="TIGR02532">
    <property type="entry name" value="IV_pilin_GFxxxE"/>
    <property type="match status" value="1"/>
</dbReference>
<gene>
    <name evidence="2" type="ORF">NKE59_03620</name>
</gene>
<feature type="transmembrane region" description="Helical" evidence="1">
    <location>
        <begin position="16"/>
        <end position="40"/>
    </location>
</feature>
<keyword evidence="1" id="KW-0472">Membrane</keyword>
<evidence type="ECO:0000313" key="2">
    <source>
        <dbReference type="EMBL" id="XCC58390.1"/>
    </source>
</evidence>
<keyword evidence="1" id="KW-0812">Transmembrane</keyword>
<organism evidence="2">
    <name type="scientific">Polynucleobacter sp. UK-FUSCHL-C3</name>
    <dbReference type="NCBI Taxonomy" id="2955208"/>
    <lineage>
        <taxon>Bacteria</taxon>
        <taxon>Pseudomonadati</taxon>
        <taxon>Pseudomonadota</taxon>
        <taxon>Betaproteobacteria</taxon>
        <taxon>Burkholderiales</taxon>
        <taxon>Burkholderiaceae</taxon>
        <taxon>Polynucleobacter</taxon>
    </lineage>
</organism>
<dbReference type="Pfam" id="PF07963">
    <property type="entry name" value="N_methyl"/>
    <property type="match status" value="1"/>
</dbReference>
<proteinExistence type="predicted"/>
<dbReference type="InterPro" id="IPR012902">
    <property type="entry name" value="N_methyl_site"/>
</dbReference>